<dbReference type="KEGG" id="cyp:PCC8801_2863"/>
<evidence type="ECO:0000313" key="7">
    <source>
        <dbReference type="Proteomes" id="UP000008204"/>
    </source>
</evidence>
<keyword evidence="6" id="KW-0032">Aminotransferase</keyword>
<evidence type="ECO:0000256" key="4">
    <source>
        <dbReference type="PIRSR" id="PIRSR000390-2"/>
    </source>
</evidence>
<evidence type="ECO:0000313" key="6">
    <source>
        <dbReference type="EMBL" id="ACK66862.1"/>
    </source>
</evidence>
<sequence>MKTIPPVDLVRQHKPISEEIETAILDVIRSGRYIGGQPVAEFEEQFGQFVGSQYCIGCNSGTDALLLALRALNIGPGDEVITTPFTFIATAEMVTLTGAKPVFIDIDRATFNFDLDRLEAAITPQTKAIIPVHLFGQPVNMTRLREIAQKYNLYVIEDCAQATGAMWDGEQVGNIGYIGCFSFFPTKNLGTCGDGGAVTTNDPAIADLMRTIKEHGSRQRYYHDLVGINSRLDTIHAAILQVKLRYLENWNQQRREVAQRYHELLEPIPGIQLPQEVTGGYHVWNQYTILVEDSSNGSENKRDRLRQELQERGIMSMIYYPIPLHLQKVYQDLGYQAGVFPVTEKAAQEVLSLPMFPDLTFEEQQDVAYALKDCLS</sequence>
<accession>B7JV10</accession>
<dbReference type="RefSeq" id="WP_012596128.1">
    <property type="nucleotide sequence ID" value="NC_011726.1"/>
</dbReference>
<dbReference type="PIRSF" id="PIRSF000390">
    <property type="entry name" value="PLP_StrS"/>
    <property type="match status" value="1"/>
</dbReference>
<dbReference type="SUPFAM" id="SSF53383">
    <property type="entry name" value="PLP-dependent transferases"/>
    <property type="match status" value="1"/>
</dbReference>
<dbReference type="InterPro" id="IPR015421">
    <property type="entry name" value="PyrdxlP-dep_Trfase_major"/>
</dbReference>
<dbReference type="Gene3D" id="3.40.640.10">
    <property type="entry name" value="Type I PLP-dependent aspartate aminotransferase-like (Major domain)"/>
    <property type="match status" value="1"/>
</dbReference>
<gene>
    <name evidence="6" type="ordered locus">PCC8801_2863</name>
</gene>
<dbReference type="OrthoDB" id="9810913at2"/>
<dbReference type="Gene3D" id="3.90.1150.10">
    <property type="entry name" value="Aspartate Aminotransferase, domain 1"/>
    <property type="match status" value="1"/>
</dbReference>
<dbReference type="CDD" id="cd00616">
    <property type="entry name" value="AHBA_syn"/>
    <property type="match status" value="1"/>
</dbReference>
<dbReference type="STRING" id="41431.PCC8801_2863"/>
<evidence type="ECO:0000256" key="5">
    <source>
        <dbReference type="RuleBase" id="RU004508"/>
    </source>
</evidence>
<feature type="active site" description="Proton acceptor" evidence="3">
    <location>
        <position position="187"/>
    </location>
</feature>
<dbReference type="GO" id="GO:0000271">
    <property type="term" value="P:polysaccharide biosynthetic process"/>
    <property type="evidence" value="ECO:0007669"/>
    <property type="project" value="TreeGrafter"/>
</dbReference>
<dbReference type="AlphaFoldDB" id="B7JV10"/>
<evidence type="ECO:0000256" key="1">
    <source>
        <dbReference type="ARBA" id="ARBA00022898"/>
    </source>
</evidence>
<dbReference type="PANTHER" id="PTHR30244:SF36">
    <property type="entry name" value="3-OXO-GLUCOSE-6-PHOSPHATE:GLUTAMATE AMINOTRANSFERASE"/>
    <property type="match status" value="1"/>
</dbReference>
<dbReference type="PANTHER" id="PTHR30244">
    <property type="entry name" value="TRANSAMINASE"/>
    <property type="match status" value="1"/>
</dbReference>
<dbReference type="InterPro" id="IPR015422">
    <property type="entry name" value="PyrdxlP-dep_Trfase_small"/>
</dbReference>
<dbReference type="Proteomes" id="UP000008204">
    <property type="component" value="Chromosome"/>
</dbReference>
<organism evidence="6 7">
    <name type="scientific">Rippkaea orientalis (strain PCC 8801 / RF-1)</name>
    <name type="common">Cyanothece sp. (strain PCC 8801)</name>
    <dbReference type="NCBI Taxonomy" id="41431"/>
    <lineage>
        <taxon>Bacteria</taxon>
        <taxon>Bacillati</taxon>
        <taxon>Cyanobacteriota</taxon>
        <taxon>Cyanophyceae</taxon>
        <taxon>Oscillatoriophycideae</taxon>
        <taxon>Chroococcales</taxon>
        <taxon>Aphanothecaceae</taxon>
        <taxon>Rippkaea</taxon>
        <taxon>Rippkaea orientalis</taxon>
    </lineage>
</organism>
<keyword evidence="1 4" id="KW-0663">Pyridoxal phosphate</keyword>
<dbReference type="GO" id="GO:0008483">
    <property type="term" value="F:transaminase activity"/>
    <property type="evidence" value="ECO:0007669"/>
    <property type="project" value="UniProtKB-KW"/>
</dbReference>
<protein>
    <submittedName>
        <fullName evidence="6">DegT/DnrJ/EryC1/StrS aminotransferase</fullName>
    </submittedName>
</protein>
<dbReference type="InterPro" id="IPR000653">
    <property type="entry name" value="DegT/StrS_aminotransferase"/>
</dbReference>
<name>B7JV10_RIPO1</name>
<dbReference type="HOGENOM" id="CLU_033332_7_2_3"/>
<keyword evidence="6" id="KW-0808">Transferase</keyword>
<dbReference type="FunFam" id="3.40.640.10:FF:000089">
    <property type="entry name" value="Aminotransferase, DegT/DnrJ/EryC1/StrS family"/>
    <property type="match status" value="1"/>
</dbReference>
<comment type="similarity">
    <text evidence="2 5">Belongs to the DegT/DnrJ/EryC1 family.</text>
</comment>
<dbReference type="EMBL" id="CP001287">
    <property type="protein sequence ID" value="ACK66862.1"/>
    <property type="molecule type" value="Genomic_DNA"/>
</dbReference>
<keyword evidence="7" id="KW-1185">Reference proteome</keyword>
<evidence type="ECO:0000256" key="3">
    <source>
        <dbReference type="PIRSR" id="PIRSR000390-1"/>
    </source>
</evidence>
<dbReference type="eggNOG" id="COG0399">
    <property type="taxonomic scope" value="Bacteria"/>
</dbReference>
<dbReference type="GO" id="GO:0030170">
    <property type="term" value="F:pyridoxal phosphate binding"/>
    <property type="evidence" value="ECO:0007669"/>
    <property type="project" value="TreeGrafter"/>
</dbReference>
<reference evidence="7" key="1">
    <citation type="journal article" date="2011" name="MBio">
        <title>Novel metabolic attributes of the genus Cyanothece, comprising a group of unicellular nitrogen-fixing Cyanobacteria.</title>
        <authorList>
            <person name="Bandyopadhyay A."/>
            <person name="Elvitigala T."/>
            <person name="Welsh E."/>
            <person name="Stockel J."/>
            <person name="Liberton M."/>
            <person name="Min H."/>
            <person name="Sherman L.A."/>
            <person name="Pakrasi H.B."/>
        </authorList>
    </citation>
    <scope>NUCLEOTIDE SEQUENCE [LARGE SCALE GENOMIC DNA]</scope>
    <source>
        <strain evidence="7">PCC 8801</strain>
    </source>
</reference>
<dbReference type="Pfam" id="PF01041">
    <property type="entry name" value="DegT_DnrJ_EryC1"/>
    <property type="match status" value="1"/>
</dbReference>
<dbReference type="InterPro" id="IPR015424">
    <property type="entry name" value="PyrdxlP-dep_Trfase"/>
</dbReference>
<evidence type="ECO:0000256" key="2">
    <source>
        <dbReference type="ARBA" id="ARBA00037999"/>
    </source>
</evidence>
<proteinExistence type="inferred from homology"/>
<feature type="modified residue" description="N6-(pyridoxal phosphate)lysine" evidence="4">
    <location>
        <position position="187"/>
    </location>
</feature>